<comment type="subcellular location">
    <subcellularLocation>
        <location evidence="4">Peroxisome membrane</location>
    </subcellularLocation>
</comment>
<dbReference type="PANTHER" id="PTHR12652:SF23">
    <property type="entry name" value="MICROBODY (PEROXISOME) PROLIFERATION PROTEIN PEROXIN 11B (EUROFUNG)"/>
    <property type="match status" value="1"/>
</dbReference>
<keyword evidence="2" id="KW-0472">Membrane</keyword>
<dbReference type="Pfam" id="PF05648">
    <property type="entry name" value="PEX11"/>
    <property type="match status" value="1"/>
</dbReference>
<feature type="compositionally biased region" description="Low complexity" evidence="5">
    <location>
        <begin position="166"/>
        <end position="183"/>
    </location>
</feature>
<dbReference type="AlphaFoldDB" id="A0AAI8YVK3"/>
<keyword evidence="7" id="KW-1185">Reference proteome</keyword>
<evidence type="ECO:0000256" key="1">
    <source>
        <dbReference type="ARBA" id="ARBA00022593"/>
    </source>
</evidence>
<gene>
    <name evidence="6" type="ORF">LECACI_7A002848</name>
</gene>
<dbReference type="InterPro" id="IPR008733">
    <property type="entry name" value="PEX11"/>
</dbReference>
<sequence>MLASLVRFADDTAGLEKTLRLFQGFCTLAVGFSEHYYYDSAGDVEFYVRMRGQFALGRRYFRLLKWYPCWSNAYRSIVFIQNSEDTTKPPLRTALEVCKGTFLGLYFFLEMFTISNAMGATSFSWVPRVQQEANKCWFYALVFSILLSLYELWTSPEKERSATKLSATPSSSSSSGSVTPSGARTPVDGTTDEKEFSGSSTDVGSESASTAPSVVSTSSTKSASKLYSQLLIDTCDLFIPGAAVGWIPAGPIVVGTASTISTTVAGRQIWKRVQQNAHPA</sequence>
<feature type="compositionally biased region" description="Low complexity" evidence="5">
    <location>
        <begin position="205"/>
        <end position="214"/>
    </location>
</feature>
<dbReference type="PANTHER" id="PTHR12652">
    <property type="entry name" value="PEROXISOMAL BIOGENESIS FACTOR 11"/>
    <property type="match status" value="1"/>
</dbReference>
<feature type="region of interest" description="Disordered" evidence="5">
    <location>
        <begin position="163"/>
        <end position="214"/>
    </location>
</feature>
<protein>
    <recommendedName>
        <fullName evidence="8">Peroxisomal biogenesis factor 11</fullName>
    </recommendedName>
</protein>
<reference evidence="6" key="1">
    <citation type="submission" date="2023-11" db="EMBL/GenBank/DDBJ databases">
        <authorList>
            <person name="Alioto T."/>
            <person name="Alioto T."/>
            <person name="Gomez Garrido J."/>
        </authorList>
    </citation>
    <scope>NUCLEOTIDE SEQUENCE</scope>
</reference>
<evidence type="ECO:0000256" key="4">
    <source>
        <dbReference type="ARBA" id="ARBA00046271"/>
    </source>
</evidence>
<dbReference type="GO" id="GO:0005778">
    <property type="term" value="C:peroxisomal membrane"/>
    <property type="evidence" value="ECO:0007669"/>
    <property type="project" value="UniProtKB-SubCell"/>
</dbReference>
<name>A0AAI8YVK3_9PEZI</name>
<evidence type="ECO:0000313" key="7">
    <source>
        <dbReference type="Proteomes" id="UP001296104"/>
    </source>
</evidence>
<accession>A0AAI8YVK3</accession>
<dbReference type="EMBL" id="CAVMBE010000013">
    <property type="protein sequence ID" value="CAK3925622.1"/>
    <property type="molecule type" value="Genomic_DNA"/>
</dbReference>
<evidence type="ECO:0000313" key="6">
    <source>
        <dbReference type="EMBL" id="CAK3925622.1"/>
    </source>
</evidence>
<evidence type="ECO:0000256" key="3">
    <source>
        <dbReference type="ARBA" id="ARBA00023140"/>
    </source>
</evidence>
<comment type="caution">
    <text evidence="6">The sequence shown here is derived from an EMBL/GenBank/DDBJ whole genome shotgun (WGS) entry which is preliminary data.</text>
</comment>
<organism evidence="6 7">
    <name type="scientific">Lecanosticta acicola</name>
    <dbReference type="NCBI Taxonomy" id="111012"/>
    <lineage>
        <taxon>Eukaryota</taxon>
        <taxon>Fungi</taxon>
        <taxon>Dikarya</taxon>
        <taxon>Ascomycota</taxon>
        <taxon>Pezizomycotina</taxon>
        <taxon>Dothideomycetes</taxon>
        <taxon>Dothideomycetidae</taxon>
        <taxon>Mycosphaerellales</taxon>
        <taxon>Mycosphaerellaceae</taxon>
        <taxon>Lecanosticta</taxon>
    </lineage>
</organism>
<evidence type="ECO:0008006" key="8">
    <source>
        <dbReference type="Google" id="ProtNLM"/>
    </source>
</evidence>
<evidence type="ECO:0000256" key="5">
    <source>
        <dbReference type="SAM" id="MobiDB-lite"/>
    </source>
</evidence>
<dbReference type="Proteomes" id="UP001296104">
    <property type="component" value="Unassembled WGS sequence"/>
</dbReference>
<proteinExistence type="predicted"/>
<keyword evidence="1" id="KW-0962">Peroxisome biogenesis</keyword>
<dbReference type="GO" id="GO:0016559">
    <property type="term" value="P:peroxisome fission"/>
    <property type="evidence" value="ECO:0007669"/>
    <property type="project" value="InterPro"/>
</dbReference>
<evidence type="ECO:0000256" key="2">
    <source>
        <dbReference type="ARBA" id="ARBA00023136"/>
    </source>
</evidence>
<keyword evidence="3" id="KW-0576">Peroxisome</keyword>